<evidence type="ECO:0000256" key="17">
    <source>
        <dbReference type="PIRSR" id="PIRSR001024-5"/>
    </source>
</evidence>
<feature type="binding site" evidence="17">
    <location>
        <position position="369"/>
    </location>
    <ligand>
        <name>substrate</name>
    </ligand>
</feature>
<dbReference type="CDD" id="cd11319">
    <property type="entry name" value="AmyAc_euk_AmyA"/>
    <property type="match status" value="1"/>
</dbReference>
<evidence type="ECO:0000259" key="19">
    <source>
        <dbReference type="SMART" id="SM00642"/>
    </source>
</evidence>
<feature type="binding site" evidence="15">
    <location>
        <position position="186"/>
    </location>
    <ligand>
        <name>Ca(2+)</name>
        <dbReference type="ChEBI" id="CHEBI:29108"/>
        <label>1</label>
    </ligand>
</feature>
<feature type="binding site" evidence="17">
    <location>
        <position position="228"/>
    </location>
    <ligand>
        <name>substrate</name>
    </ligand>
</feature>
<evidence type="ECO:0000256" key="11">
    <source>
        <dbReference type="ARBA" id="ARBA00023277"/>
    </source>
</evidence>
<feature type="binding site" evidence="17">
    <location>
        <position position="105"/>
    </location>
    <ligand>
        <name>substrate</name>
    </ligand>
</feature>
<evidence type="ECO:0000313" key="20">
    <source>
        <dbReference type="EMBL" id="KAF9449318.1"/>
    </source>
</evidence>
<evidence type="ECO:0000256" key="18">
    <source>
        <dbReference type="SAM" id="SignalP"/>
    </source>
</evidence>
<keyword evidence="21" id="KW-1185">Reference proteome</keyword>
<dbReference type="PANTHER" id="PTHR10357">
    <property type="entry name" value="ALPHA-AMYLASE FAMILY MEMBER"/>
    <property type="match status" value="1"/>
</dbReference>
<dbReference type="Proteomes" id="UP000807342">
    <property type="component" value="Unassembled WGS sequence"/>
</dbReference>
<comment type="catalytic activity">
    <reaction evidence="1">
        <text>Endohydrolysis of (1-&gt;4)-alpha-D-glucosidic linkages in polysaccharides containing three or more (1-&gt;4)-alpha-linked D-glucose units.</text>
        <dbReference type="EC" id="3.2.1.1"/>
    </reaction>
</comment>
<dbReference type="GO" id="GO:0005509">
    <property type="term" value="F:calcium ion binding"/>
    <property type="evidence" value="ECO:0007669"/>
    <property type="project" value="InterPro"/>
</dbReference>
<evidence type="ECO:0000256" key="6">
    <source>
        <dbReference type="ARBA" id="ARBA00022729"/>
    </source>
</evidence>
<evidence type="ECO:0000256" key="15">
    <source>
        <dbReference type="PIRSR" id="PIRSR001024-3"/>
    </source>
</evidence>
<keyword evidence="12" id="KW-0326">Glycosidase</keyword>
<dbReference type="SUPFAM" id="SSF51011">
    <property type="entry name" value="Glycosyl hydrolase domain"/>
    <property type="match status" value="1"/>
</dbReference>
<dbReference type="Pfam" id="PF00128">
    <property type="entry name" value="Alpha-amylase"/>
    <property type="match status" value="1"/>
</dbReference>
<dbReference type="Gene3D" id="2.60.40.1180">
    <property type="entry name" value="Golgi alpha-mannosidase II"/>
    <property type="match status" value="1"/>
</dbReference>
<keyword evidence="11" id="KW-0119">Carbohydrate metabolism</keyword>
<keyword evidence="9 16" id="KW-1015">Disulfide bond</keyword>
<evidence type="ECO:0000256" key="14">
    <source>
        <dbReference type="PIRSR" id="PIRSR001024-2"/>
    </source>
</evidence>
<dbReference type="PIRSF" id="PIRSF001024">
    <property type="entry name" value="Alph-amyl_fung"/>
    <property type="match status" value="1"/>
</dbReference>
<evidence type="ECO:0000256" key="8">
    <source>
        <dbReference type="ARBA" id="ARBA00022837"/>
    </source>
</evidence>
<gene>
    <name evidence="20" type="ORF">P691DRAFT_812690</name>
</gene>
<keyword evidence="10" id="KW-0325">Glycoprotein</keyword>
<protein>
    <recommendedName>
        <fullName evidence="4">alpha-amylase</fullName>
        <ecNumber evidence="4">3.2.1.1</ecNumber>
    </recommendedName>
</protein>
<dbReference type="Pfam" id="PF09260">
    <property type="entry name" value="A_amylase_dom_C"/>
    <property type="match status" value="1"/>
</dbReference>
<feature type="disulfide bond" evidence="16">
    <location>
        <begin position="174"/>
        <end position="188"/>
    </location>
</feature>
<keyword evidence="6 18" id="KW-0732">Signal</keyword>
<keyword evidence="8 15" id="KW-0106">Calcium</keyword>
<feature type="binding site" evidence="17">
    <location>
        <position position="144"/>
    </location>
    <ligand>
        <name>substrate</name>
    </ligand>
</feature>
<dbReference type="InterPro" id="IPR013780">
    <property type="entry name" value="Glyco_hydro_b"/>
</dbReference>
<proteinExistence type="inferred from homology"/>
<dbReference type="GO" id="GO:0016052">
    <property type="term" value="P:carbohydrate catabolic process"/>
    <property type="evidence" value="ECO:0007669"/>
    <property type="project" value="InterPro"/>
</dbReference>
<sequence length="544" mass="58708">MIPVKLLYTAVYLSVLTSHIASAASADEWKSRAIYQLVTDRFARSDNAAAPCDTSQRVYCGGTWKGITNHLDYIQGMGFDAVWISPIVKNINKTTPDGDSYHGYWTQDLNSLNSNFGSQDDLKELSDSLHSRKMFLMLDVVVNHFAALNATDQGDTDFASLLPFNSSSQFHPKCLISDFNNQTDVEQCWLGDVSFPLPDLNTEDPAIVQTMNDWIKNIVQTSGADGIRIDTAKHIRKDFWPDFVKSAGVYSIGEVITDQVSYAAPYTQVLDGVLDYPAYFALTKAFGSSSGNLSALVDVLTTAQSSYKNGVSPTGSFLENHDQPRFQAITSDQALVRNAMAWTFAQDGIPILYYGQEQGFQGAQDPTNREALWPTGYATSGKPLVDHVTALNAARKAAITKNNSFLSAPAKFISQSNPSALAISKPPLLTLLTNVGSNSTSSTSVSWTVPSSSNLYQSNVVLVDILTCNTVSANSNGDFVVQAEGGSPRVLIPATDLAKDGSLCPNTATGSNSNSNGDRSGHQTATWISSISYAALITAISFIL</sequence>
<comment type="cofactor">
    <cofactor evidence="2">
        <name>Ca(2+)</name>
        <dbReference type="ChEBI" id="CHEBI:29108"/>
    </cofactor>
</comment>
<evidence type="ECO:0000256" key="16">
    <source>
        <dbReference type="PIRSR" id="PIRSR001024-4"/>
    </source>
</evidence>
<keyword evidence="5 15" id="KW-0479">Metal-binding</keyword>
<accession>A0A9P6C5K4</accession>
<evidence type="ECO:0000256" key="4">
    <source>
        <dbReference type="ARBA" id="ARBA00012595"/>
    </source>
</evidence>
<evidence type="ECO:0000256" key="7">
    <source>
        <dbReference type="ARBA" id="ARBA00022801"/>
    </source>
</evidence>
<dbReference type="GO" id="GO:0004556">
    <property type="term" value="F:alpha-amylase activity"/>
    <property type="evidence" value="ECO:0007669"/>
    <property type="project" value="UniProtKB-EC"/>
</dbReference>
<dbReference type="PANTHER" id="PTHR10357:SF215">
    <property type="entry name" value="ALPHA-AMYLASE 1"/>
    <property type="match status" value="1"/>
</dbReference>
<feature type="binding site" evidence="15">
    <location>
        <position position="230"/>
    </location>
    <ligand>
        <name>Ca(2+)</name>
        <dbReference type="ChEBI" id="CHEBI:29108"/>
        <label>2</label>
    </ligand>
</feature>
<name>A0A9P6C5K4_9AGAR</name>
<feature type="binding site" evidence="17">
    <location>
        <position position="322"/>
    </location>
    <ligand>
        <name>substrate</name>
    </ligand>
</feature>
<feature type="active site" description="Nucleophile" evidence="13">
    <location>
        <position position="230"/>
    </location>
</feature>
<feature type="binding site" evidence="15">
    <location>
        <position position="143"/>
    </location>
    <ligand>
        <name>Ca(2+)</name>
        <dbReference type="ChEBI" id="CHEBI:29108"/>
        <label>1</label>
    </ligand>
</feature>
<dbReference type="InterPro" id="IPR015340">
    <property type="entry name" value="A_amylase_C_dom"/>
</dbReference>
<feature type="disulfide bond" evidence="16">
    <location>
        <begin position="468"/>
        <end position="504"/>
    </location>
</feature>
<dbReference type="EMBL" id="MU151134">
    <property type="protein sequence ID" value="KAF9449318.1"/>
    <property type="molecule type" value="Genomic_DNA"/>
</dbReference>
<dbReference type="SUPFAM" id="SSF51445">
    <property type="entry name" value="(Trans)glycosidases"/>
    <property type="match status" value="1"/>
</dbReference>
<dbReference type="AlphaFoldDB" id="A0A9P6C5K4"/>
<keyword evidence="7 20" id="KW-0378">Hydrolase</keyword>
<feature type="site" description="Transition state stabilizer" evidence="14">
    <location>
        <position position="322"/>
    </location>
</feature>
<feature type="domain" description="Glycosyl hydrolase family 13 catalytic" evidence="19">
    <location>
        <begin position="36"/>
        <end position="395"/>
    </location>
</feature>
<dbReference type="OrthoDB" id="204980at2759"/>
<feature type="signal peptide" evidence="18">
    <location>
        <begin position="1"/>
        <end position="26"/>
    </location>
</feature>
<feature type="chain" id="PRO_5040423280" description="alpha-amylase" evidence="18">
    <location>
        <begin position="27"/>
        <end position="544"/>
    </location>
</feature>
<dbReference type="InterPro" id="IPR013777">
    <property type="entry name" value="A-amylase-like"/>
</dbReference>
<evidence type="ECO:0000256" key="9">
    <source>
        <dbReference type="ARBA" id="ARBA00023157"/>
    </source>
</evidence>
<feature type="binding site" evidence="15">
    <location>
        <position position="199"/>
    </location>
    <ligand>
        <name>Ca(2+)</name>
        <dbReference type="ChEBI" id="CHEBI:29108"/>
        <label>1</label>
    </ligand>
</feature>
<evidence type="ECO:0000256" key="5">
    <source>
        <dbReference type="ARBA" id="ARBA00022723"/>
    </source>
</evidence>
<dbReference type="FunFam" id="3.20.20.80:FF:000120">
    <property type="entry name" value="Alpha-amylase A"/>
    <property type="match status" value="1"/>
</dbReference>
<comment type="caution">
    <text evidence="20">The sequence shown here is derived from an EMBL/GenBank/DDBJ whole genome shotgun (WGS) entry which is preliminary data.</text>
</comment>
<reference evidence="20" key="1">
    <citation type="submission" date="2020-11" db="EMBL/GenBank/DDBJ databases">
        <authorList>
            <consortium name="DOE Joint Genome Institute"/>
            <person name="Ahrendt S."/>
            <person name="Riley R."/>
            <person name="Andreopoulos W."/>
            <person name="Labutti K."/>
            <person name="Pangilinan J."/>
            <person name="Ruiz-Duenas F.J."/>
            <person name="Barrasa J.M."/>
            <person name="Sanchez-Garcia M."/>
            <person name="Camarero S."/>
            <person name="Miyauchi S."/>
            <person name="Serrano A."/>
            <person name="Linde D."/>
            <person name="Babiker R."/>
            <person name="Drula E."/>
            <person name="Ayuso-Fernandez I."/>
            <person name="Pacheco R."/>
            <person name="Padilla G."/>
            <person name="Ferreira P."/>
            <person name="Barriuso J."/>
            <person name="Kellner H."/>
            <person name="Castanera R."/>
            <person name="Alfaro M."/>
            <person name="Ramirez L."/>
            <person name="Pisabarro A.G."/>
            <person name="Kuo A."/>
            <person name="Tritt A."/>
            <person name="Lipzen A."/>
            <person name="He G."/>
            <person name="Yan M."/>
            <person name="Ng V."/>
            <person name="Cullen D."/>
            <person name="Martin F."/>
            <person name="Rosso M.-N."/>
            <person name="Henrissat B."/>
            <person name="Hibbett D."/>
            <person name="Martinez A.T."/>
            <person name="Grigoriev I.V."/>
        </authorList>
    </citation>
    <scope>NUCLEOTIDE SEQUENCE</scope>
    <source>
        <strain evidence="20">MF-IS2</strain>
    </source>
</reference>
<feature type="active site" description="Proton donor" evidence="13">
    <location>
        <position position="254"/>
    </location>
</feature>
<comment type="similarity">
    <text evidence="3">Belongs to the glycosyl hydrolase 13 family.</text>
</comment>
<organism evidence="20 21">
    <name type="scientific">Macrolepiota fuliginosa MF-IS2</name>
    <dbReference type="NCBI Taxonomy" id="1400762"/>
    <lineage>
        <taxon>Eukaryota</taxon>
        <taxon>Fungi</taxon>
        <taxon>Dikarya</taxon>
        <taxon>Basidiomycota</taxon>
        <taxon>Agaricomycotina</taxon>
        <taxon>Agaricomycetes</taxon>
        <taxon>Agaricomycetidae</taxon>
        <taxon>Agaricales</taxon>
        <taxon>Agaricineae</taxon>
        <taxon>Agaricaceae</taxon>
        <taxon>Macrolepiota</taxon>
    </lineage>
</organism>
<evidence type="ECO:0000256" key="1">
    <source>
        <dbReference type="ARBA" id="ARBA00000548"/>
    </source>
</evidence>
<evidence type="ECO:0000256" key="3">
    <source>
        <dbReference type="ARBA" id="ARBA00008061"/>
    </source>
</evidence>
<dbReference type="InterPro" id="IPR006047">
    <property type="entry name" value="GH13_cat_dom"/>
</dbReference>
<feature type="binding site" evidence="15">
    <location>
        <position position="234"/>
    </location>
    <ligand>
        <name>Ca(2+)</name>
        <dbReference type="ChEBI" id="CHEBI:29108"/>
        <label>1</label>
    </ligand>
</feature>
<dbReference type="Gene3D" id="3.20.20.80">
    <property type="entry name" value="Glycosidases"/>
    <property type="match status" value="1"/>
</dbReference>
<evidence type="ECO:0000256" key="12">
    <source>
        <dbReference type="ARBA" id="ARBA00023295"/>
    </source>
</evidence>
<evidence type="ECO:0000256" key="10">
    <source>
        <dbReference type="ARBA" id="ARBA00023180"/>
    </source>
</evidence>
<dbReference type="SMART" id="SM00642">
    <property type="entry name" value="Aamy"/>
    <property type="match status" value="1"/>
</dbReference>
<evidence type="ECO:0000313" key="21">
    <source>
        <dbReference type="Proteomes" id="UP000807342"/>
    </source>
</evidence>
<evidence type="ECO:0000256" key="13">
    <source>
        <dbReference type="PIRSR" id="PIRSR001024-1"/>
    </source>
</evidence>
<dbReference type="InterPro" id="IPR017853">
    <property type="entry name" value="GH"/>
</dbReference>
<dbReference type="EC" id="3.2.1.1" evidence="4"/>
<evidence type="ECO:0000256" key="2">
    <source>
        <dbReference type="ARBA" id="ARBA00001913"/>
    </source>
</evidence>
<feature type="binding site" evidence="15">
    <location>
        <position position="254"/>
    </location>
    <ligand>
        <name>Ca(2+)</name>
        <dbReference type="ChEBI" id="CHEBI:29108"/>
        <label>2</label>
    </ligand>
</feature>
<feature type="disulfide bond" evidence="16">
    <location>
        <begin position="52"/>
        <end position="60"/>
    </location>
</feature>